<evidence type="ECO:0000313" key="4">
    <source>
        <dbReference type="EMBL" id="KHN18247.1"/>
    </source>
</evidence>
<dbReference type="SUPFAM" id="SSF47473">
    <property type="entry name" value="EF-hand"/>
    <property type="match status" value="1"/>
</dbReference>
<reference evidence="4" key="1">
    <citation type="submission" date="2014-07" db="EMBL/GenBank/DDBJ databases">
        <title>Identification of a novel salt tolerance gene in wild soybean by whole-genome sequencing.</title>
        <authorList>
            <person name="Lam H.-M."/>
            <person name="Qi X."/>
            <person name="Li M.-W."/>
            <person name="Liu X."/>
            <person name="Xie M."/>
            <person name="Ni M."/>
            <person name="Xu X."/>
        </authorList>
    </citation>
    <scope>NUCLEOTIDE SEQUENCE [LARGE SCALE GENOMIC DNA]</scope>
    <source>
        <tissue evidence="4">Root</tissue>
    </source>
</reference>
<dbReference type="EMBL" id="KN659878">
    <property type="protein sequence ID" value="KHN18247.1"/>
    <property type="molecule type" value="Genomic_DNA"/>
</dbReference>
<dbReference type="PANTHER" id="PTHR10891">
    <property type="entry name" value="EF-HAND CALCIUM-BINDING DOMAIN CONTAINING PROTEIN"/>
    <property type="match status" value="1"/>
</dbReference>
<sequence length="74" mass="8499">MEAGGKEQKLNDLKVAFDMYDTESCGFINPKSLKQMLKKMGESKSTDECKSMIKKFDFKGDGVLSFKEFRIMMQ</sequence>
<evidence type="ECO:0000256" key="2">
    <source>
        <dbReference type="ARBA" id="ARBA00022737"/>
    </source>
</evidence>
<dbReference type="CDD" id="cd00051">
    <property type="entry name" value="EFh"/>
    <property type="match status" value="1"/>
</dbReference>
<keyword evidence="6" id="KW-1185">Reference proteome</keyword>
<feature type="domain" description="EF-hand" evidence="3">
    <location>
        <begin position="8"/>
        <end position="43"/>
    </location>
</feature>
<reference evidence="5 6" key="2">
    <citation type="submission" date="2018-09" db="EMBL/GenBank/DDBJ databases">
        <title>A high-quality reference genome of wild soybean provides a powerful tool to mine soybean genomes.</title>
        <authorList>
            <person name="Xie M."/>
            <person name="Chung C.Y.L."/>
            <person name="Li M.-W."/>
            <person name="Wong F.-L."/>
            <person name="Chan T.-F."/>
            <person name="Lam H.-M."/>
        </authorList>
    </citation>
    <scope>NUCLEOTIDE SEQUENCE [LARGE SCALE GENOMIC DNA]</scope>
    <source>
        <strain evidence="6">cv. W05</strain>
        <tissue evidence="5">Hypocotyl of etiolated seedlings</tissue>
    </source>
</reference>
<evidence type="ECO:0000313" key="6">
    <source>
        <dbReference type="Proteomes" id="UP000289340"/>
    </source>
</evidence>
<dbReference type="InterPro" id="IPR039647">
    <property type="entry name" value="EF_hand_pair_protein_CML-like"/>
</dbReference>
<evidence type="ECO:0000259" key="3">
    <source>
        <dbReference type="PROSITE" id="PS50222"/>
    </source>
</evidence>
<dbReference type="Proteomes" id="UP000289340">
    <property type="component" value="Unassembled WGS sequence"/>
</dbReference>
<dbReference type="Gene3D" id="1.10.238.10">
    <property type="entry name" value="EF-hand"/>
    <property type="match status" value="1"/>
</dbReference>
<organism evidence="4">
    <name type="scientific">Glycine soja</name>
    <name type="common">Wild soybean</name>
    <dbReference type="NCBI Taxonomy" id="3848"/>
    <lineage>
        <taxon>Eukaryota</taxon>
        <taxon>Viridiplantae</taxon>
        <taxon>Streptophyta</taxon>
        <taxon>Embryophyta</taxon>
        <taxon>Tracheophyta</taxon>
        <taxon>Spermatophyta</taxon>
        <taxon>Magnoliopsida</taxon>
        <taxon>eudicotyledons</taxon>
        <taxon>Gunneridae</taxon>
        <taxon>Pentapetalae</taxon>
        <taxon>rosids</taxon>
        <taxon>fabids</taxon>
        <taxon>Fabales</taxon>
        <taxon>Fabaceae</taxon>
        <taxon>Papilionoideae</taxon>
        <taxon>50 kb inversion clade</taxon>
        <taxon>NPAAA clade</taxon>
        <taxon>indigoferoid/millettioid clade</taxon>
        <taxon>Phaseoleae</taxon>
        <taxon>Glycine</taxon>
        <taxon>Glycine subgen. Soja</taxon>
    </lineage>
</organism>
<proteinExistence type="predicted"/>
<evidence type="ECO:0000256" key="1">
    <source>
        <dbReference type="ARBA" id="ARBA00022723"/>
    </source>
</evidence>
<accession>A0A0B2QET3</accession>
<protein>
    <submittedName>
        <fullName evidence="4 5">Putative calcium-binding protein CML19</fullName>
    </submittedName>
</protein>
<name>A0A0B2QET3_GLYSO</name>
<dbReference type="EMBL" id="QZWG01000022">
    <property type="protein sequence ID" value="RZB41688.1"/>
    <property type="molecule type" value="Genomic_DNA"/>
</dbReference>
<dbReference type="InterPro" id="IPR002048">
    <property type="entry name" value="EF_hand_dom"/>
</dbReference>
<dbReference type="PROSITE" id="PS50222">
    <property type="entry name" value="EF_HAND_2"/>
    <property type="match status" value="2"/>
</dbReference>
<keyword evidence="2" id="KW-0677">Repeat</keyword>
<evidence type="ECO:0000313" key="5">
    <source>
        <dbReference type="EMBL" id="RZB41688.1"/>
    </source>
</evidence>
<keyword evidence="1" id="KW-0479">Metal-binding</keyword>
<dbReference type="Pfam" id="PF13499">
    <property type="entry name" value="EF-hand_7"/>
    <property type="match status" value="1"/>
</dbReference>
<dbReference type="GO" id="GO:0005509">
    <property type="term" value="F:calcium ion binding"/>
    <property type="evidence" value="ECO:0007669"/>
    <property type="project" value="InterPro"/>
</dbReference>
<dbReference type="Proteomes" id="UP000053555">
    <property type="component" value="Unassembled WGS sequence"/>
</dbReference>
<dbReference type="InterPro" id="IPR011992">
    <property type="entry name" value="EF-hand-dom_pair"/>
</dbReference>
<dbReference type="SMART" id="SM00054">
    <property type="entry name" value="EFh"/>
    <property type="match status" value="2"/>
</dbReference>
<gene>
    <name evidence="5" type="ORF">D0Y65_055145</name>
    <name evidence="4" type="ORF">glysoja_048297</name>
</gene>
<dbReference type="AlphaFoldDB" id="A0A0B2QET3"/>
<feature type="domain" description="EF-hand" evidence="3">
    <location>
        <begin position="44"/>
        <end position="74"/>
    </location>
</feature>